<reference evidence="11 12" key="1">
    <citation type="submission" date="2023-10" db="EMBL/GenBank/DDBJ databases">
        <title>Genome-Wide Identification Analysis in wild type Solanum Pinnatisectum Reveals Some Genes Defensing Phytophthora Infestans.</title>
        <authorList>
            <person name="Sun C."/>
        </authorList>
    </citation>
    <scope>NUCLEOTIDE SEQUENCE [LARGE SCALE GENOMIC DNA]</scope>
    <source>
        <strain evidence="11">LQN</strain>
        <tissue evidence="11">Leaf</tissue>
    </source>
</reference>
<comment type="subcellular location">
    <subcellularLocation>
        <location evidence="1">Nucleus</location>
    </subcellularLocation>
</comment>
<feature type="compositionally biased region" description="Basic and acidic residues" evidence="9">
    <location>
        <begin position="1"/>
        <end position="10"/>
    </location>
</feature>
<evidence type="ECO:0000256" key="7">
    <source>
        <dbReference type="ARBA" id="ARBA00023242"/>
    </source>
</evidence>
<dbReference type="Pfam" id="PF00847">
    <property type="entry name" value="AP2"/>
    <property type="match status" value="1"/>
</dbReference>
<evidence type="ECO:0000256" key="5">
    <source>
        <dbReference type="ARBA" id="ARBA00023159"/>
    </source>
</evidence>
<keyword evidence="6" id="KW-0804">Transcription</keyword>
<organism evidence="11 12">
    <name type="scientific">Solanum pinnatisectum</name>
    <name type="common">tansyleaf nightshade</name>
    <dbReference type="NCBI Taxonomy" id="50273"/>
    <lineage>
        <taxon>Eukaryota</taxon>
        <taxon>Viridiplantae</taxon>
        <taxon>Streptophyta</taxon>
        <taxon>Embryophyta</taxon>
        <taxon>Tracheophyta</taxon>
        <taxon>Spermatophyta</taxon>
        <taxon>Magnoliopsida</taxon>
        <taxon>eudicotyledons</taxon>
        <taxon>Gunneridae</taxon>
        <taxon>Pentapetalae</taxon>
        <taxon>asterids</taxon>
        <taxon>lamiids</taxon>
        <taxon>Solanales</taxon>
        <taxon>Solanaceae</taxon>
        <taxon>Solanoideae</taxon>
        <taxon>Solaneae</taxon>
        <taxon>Solanum</taxon>
    </lineage>
</organism>
<feature type="region of interest" description="Disordered" evidence="9">
    <location>
        <begin position="1"/>
        <end position="26"/>
    </location>
</feature>
<dbReference type="InterPro" id="IPR036955">
    <property type="entry name" value="AP2/ERF_dom_sf"/>
</dbReference>
<dbReference type="InterPro" id="IPR016177">
    <property type="entry name" value="DNA-bd_dom_sf"/>
</dbReference>
<dbReference type="InterPro" id="IPR001471">
    <property type="entry name" value="AP2/ERF_dom"/>
</dbReference>
<dbReference type="EMBL" id="JAWPEI010000005">
    <property type="protein sequence ID" value="KAK4727719.1"/>
    <property type="molecule type" value="Genomic_DNA"/>
</dbReference>
<evidence type="ECO:0000256" key="1">
    <source>
        <dbReference type="ARBA" id="ARBA00004123"/>
    </source>
</evidence>
<evidence type="ECO:0000313" key="12">
    <source>
        <dbReference type="Proteomes" id="UP001311915"/>
    </source>
</evidence>
<dbReference type="GO" id="GO:0005634">
    <property type="term" value="C:nucleus"/>
    <property type="evidence" value="ECO:0007669"/>
    <property type="project" value="UniProtKB-SubCell"/>
</dbReference>
<accession>A0AAV9LPT1</accession>
<evidence type="ECO:0000256" key="6">
    <source>
        <dbReference type="ARBA" id="ARBA00023163"/>
    </source>
</evidence>
<dbReference type="PRINTS" id="PR00367">
    <property type="entry name" value="ETHRSPELEMNT"/>
</dbReference>
<evidence type="ECO:0000256" key="9">
    <source>
        <dbReference type="SAM" id="MobiDB-lite"/>
    </source>
</evidence>
<name>A0AAV9LPT1_9SOLN</name>
<protein>
    <recommendedName>
        <fullName evidence="10">AP2/ERF domain-containing protein</fullName>
    </recommendedName>
</protein>
<dbReference type="GO" id="GO:0003700">
    <property type="term" value="F:DNA-binding transcription factor activity"/>
    <property type="evidence" value="ECO:0007669"/>
    <property type="project" value="InterPro"/>
</dbReference>
<comment type="caution">
    <text evidence="11">The sequence shown here is derived from an EMBL/GenBank/DDBJ whole genome shotgun (WGS) entry which is preliminary data.</text>
</comment>
<dbReference type="SMART" id="SM00380">
    <property type="entry name" value="AP2"/>
    <property type="match status" value="1"/>
</dbReference>
<dbReference type="Gene3D" id="3.30.730.10">
    <property type="entry name" value="AP2/ERF domain"/>
    <property type="match status" value="1"/>
</dbReference>
<comment type="similarity">
    <text evidence="8">Belongs to the AP2/ERF transcription factor family. ERF subfamily.</text>
</comment>
<evidence type="ECO:0000256" key="3">
    <source>
        <dbReference type="ARBA" id="ARBA00023015"/>
    </source>
</evidence>
<dbReference type="Proteomes" id="UP001311915">
    <property type="component" value="Unassembled WGS sequence"/>
</dbReference>
<evidence type="ECO:0000256" key="2">
    <source>
        <dbReference type="ARBA" id="ARBA00022821"/>
    </source>
</evidence>
<feature type="domain" description="AP2/ERF" evidence="10">
    <location>
        <begin position="20"/>
        <end position="77"/>
    </location>
</feature>
<dbReference type="FunFam" id="3.30.730.10:FF:000001">
    <property type="entry name" value="Ethylene-responsive transcription factor 2"/>
    <property type="match status" value="1"/>
</dbReference>
<keyword evidence="2" id="KW-0611">Plant defense</keyword>
<dbReference type="AlphaFoldDB" id="A0AAV9LPT1"/>
<gene>
    <name evidence="11" type="ORF">R3W88_032636</name>
</gene>
<evidence type="ECO:0000256" key="8">
    <source>
        <dbReference type="ARBA" id="ARBA00024343"/>
    </source>
</evidence>
<dbReference type="GO" id="GO:0003677">
    <property type="term" value="F:DNA binding"/>
    <property type="evidence" value="ECO:0007669"/>
    <property type="project" value="UniProtKB-KW"/>
</dbReference>
<dbReference type="PANTHER" id="PTHR31985">
    <property type="entry name" value="ETHYLENE-RESPONSIVE TRANSCRIPTION FACTOR ERF042-RELATED"/>
    <property type="match status" value="1"/>
</dbReference>
<keyword evidence="7" id="KW-0539">Nucleus</keyword>
<sequence>MVKPNSKDTEFSPSSSSSSLYRGVRKRKWGKWVSEIRLPNSRERIWLGSYDTPEKAAKAFDAALFCLRGKGANFNFPENPPEIMNGRSMTPSEIQSAAAQFANNIEPDVIRVGPREISDLSSSSSEIFLAESPSVSVSDRVESEKTEITLGNNFIDMYRVESPVSGRVESEKTEMSLDNGFMDMFSSLGTVNDMSDFGIFPGFDDLSGEFFIPPPPSSQPSQMPNLESLEEENYLNYDGFQSQGTSFLWNF</sequence>
<keyword evidence="4" id="KW-0238">DNA-binding</keyword>
<evidence type="ECO:0000313" key="11">
    <source>
        <dbReference type="EMBL" id="KAK4727719.1"/>
    </source>
</evidence>
<proteinExistence type="inferred from homology"/>
<dbReference type="InterPro" id="IPR051032">
    <property type="entry name" value="AP2/ERF_TF_ERF_subfamily"/>
</dbReference>
<keyword evidence="12" id="KW-1185">Reference proteome</keyword>
<dbReference type="PROSITE" id="PS51032">
    <property type="entry name" value="AP2_ERF"/>
    <property type="match status" value="1"/>
</dbReference>
<keyword evidence="3" id="KW-0805">Transcription regulation</keyword>
<dbReference type="GO" id="GO:0006952">
    <property type="term" value="P:defense response"/>
    <property type="evidence" value="ECO:0007669"/>
    <property type="project" value="UniProtKB-KW"/>
</dbReference>
<evidence type="ECO:0000259" key="10">
    <source>
        <dbReference type="PROSITE" id="PS51032"/>
    </source>
</evidence>
<keyword evidence="5" id="KW-0010">Activator</keyword>
<dbReference type="SUPFAM" id="SSF54171">
    <property type="entry name" value="DNA-binding domain"/>
    <property type="match status" value="1"/>
</dbReference>
<dbReference type="PANTHER" id="PTHR31985:SF273">
    <property type="entry name" value="ETHYLENE-RESPONSIVE TRANSCRIPTION FACTOR ERF017"/>
    <property type="match status" value="1"/>
</dbReference>
<dbReference type="CDD" id="cd00018">
    <property type="entry name" value="AP2"/>
    <property type="match status" value="1"/>
</dbReference>
<evidence type="ECO:0000256" key="4">
    <source>
        <dbReference type="ARBA" id="ARBA00023125"/>
    </source>
</evidence>